<dbReference type="Proteomes" id="UP000324800">
    <property type="component" value="Unassembled WGS sequence"/>
</dbReference>
<accession>A0A5J4TEZ2</accession>
<name>A0A5J4TEZ2_9EUKA</name>
<organism evidence="1 2">
    <name type="scientific">Streblomastix strix</name>
    <dbReference type="NCBI Taxonomy" id="222440"/>
    <lineage>
        <taxon>Eukaryota</taxon>
        <taxon>Metamonada</taxon>
        <taxon>Preaxostyla</taxon>
        <taxon>Oxymonadida</taxon>
        <taxon>Streblomastigidae</taxon>
        <taxon>Streblomastix</taxon>
    </lineage>
</organism>
<comment type="caution">
    <text evidence="1">The sequence shown here is derived from an EMBL/GenBank/DDBJ whole genome shotgun (WGS) entry which is preliminary data.</text>
</comment>
<sequence>MINHLPQQLTNVKTIKIKKKCQRTRFDKNRNFHFTNIFCKSNQIERGSQANLQWPVKLDERHERRAWPAIIQNGINEVTNSFRLVSIESQCQHSQPTRSSGSYRWEAWPIRLYFIKILVRIGAKTII</sequence>
<gene>
    <name evidence="1" type="ORF">EZS28_047450</name>
</gene>
<protein>
    <submittedName>
        <fullName evidence="1">Uncharacterized protein</fullName>
    </submittedName>
</protein>
<reference evidence="1 2" key="1">
    <citation type="submission" date="2019-03" db="EMBL/GenBank/DDBJ databases">
        <title>Single cell metagenomics reveals metabolic interactions within the superorganism composed of flagellate Streblomastix strix and complex community of Bacteroidetes bacteria on its surface.</title>
        <authorList>
            <person name="Treitli S.C."/>
            <person name="Kolisko M."/>
            <person name="Husnik F."/>
            <person name="Keeling P."/>
            <person name="Hampl V."/>
        </authorList>
    </citation>
    <scope>NUCLEOTIDE SEQUENCE [LARGE SCALE GENOMIC DNA]</scope>
    <source>
        <strain evidence="1">ST1C</strain>
    </source>
</reference>
<proteinExistence type="predicted"/>
<evidence type="ECO:0000313" key="2">
    <source>
        <dbReference type="Proteomes" id="UP000324800"/>
    </source>
</evidence>
<dbReference type="AlphaFoldDB" id="A0A5J4TEZ2"/>
<dbReference type="EMBL" id="SNRW01032028">
    <property type="protein sequence ID" value="KAA6357024.1"/>
    <property type="molecule type" value="Genomic_DNA"/>
</dbReference>
<evidence type="ECO:0000313" key="1">
    <source>
        <dbReference type="EMBL" id="KAA6357024.1"/>
    </source>
</evidence>